<keyword evidence="9" id="KW-1185">Reference proteome</keyword>
<evidence type="ECO:0000256" key="4">
    <source>
        <dbReference type="PROSITE-ProRule" id="PRU00520"/>
    </source>
</evidence>
<dbReference type="PROSITE" id="PS00150">
    <property type="entry name" value="ACYLPHOSPHATASE_1"/>
    <property type="match status" value="1"/>
</dbReference>
<dbReference type="PANTHER" id="PTHR47268:SF4">
    <property type="entry name" value="ACYLPHOSPHATASE"/>
    <property type="match status" value="1"/>
</dbReference>
<evidence type="ECO:0000259" key="7">
    <source>
        <dbReference type="PROSITE" id="PS51160"/>
    </source>
</evidence>
<dbReference type="GO" id="GO:0003998">
    <property type="term" value="F:acylphosphatase activity"/>
    <property type="evidence" value="ECO:0007669"/>
    <property type="project" value="UniProtKB-EC"/>
</dbReference>
<evidence type="ECO:0000256" key="1">
    <source>
        <dbReference type="ARBA" id="ARBA00005614"/>
    </source>
</evidence>
<dbReference type="PRINTS" id="PR00112">
    <property type="entry name" value="ACYLPHPHTASE"/>
</dbReference>
<dbReference type="AlphaFoldDB" id="A0A840MGS6"/>
<dbReference type="InterPro" id="IPR036046">
    <property type="entry name" value="Acylphosphatase-like_dom_sf"/>
</dbReference>
<dbReference type="EC" id="3.6.1.7" evidence="2 4"/>
<dbReference type="SUPFAM" id="SSF54975">
    <property type="entry name" value="Acylphosphatase/BLUF domain-like"/>
    <property type="match status" value="1"/>
</dbReference>
<dbReference type="PROSITE" id="PS51160">
    <property type="entry name" value="ACYLPHOSPHATASE_3"/>
    <property type="match status" value="1"/>
</dbReference>
<dbReference type="InterPro" id="IPR017968">
    <property type="entry name" value="Acylphosphatase_CS"/>
</dbReference>
<dbReference type="PROSITE" id="PS00151">
    <property type="entry name" value="ACYLPHOSPHATASE_2"/>
    <property type="match status" value="1"/>
</dbReference>
<reference evidence="8 9" key="1">
    <citation type="submission" date="2020-08" db="EMBL/GenBank/DDBJ databases">
        <title>Genomic Encyclopedia of Type Strains, Phase IV (KMG-IV): sequencing the most valuable type-strain genomes for metagenomic binning, comparative biology and taxonomic classification.</title>
        <authorList>
            <person name="Goeker M."/>
        </authorList>
    </citation>
    <scope>NUCLEOTIDE SEQUENCE [LARGE SCALE GENOMIC DNA]</scope>
    <source>
        <strain evidence="8 9">DSM 27165</strain>
    </source>
</reference>
<evidence type="ECO:0000256" key="3">
    <source>
        <dbReference type="ARBA" id="ARBA00047645"/>
    </source>
</evidence>
<dbReference type="Pfam" id="PF00708">
    <property type="entry name" value="Acylphosphatase"/>
    <property type="match status" value="1"/>
</dbReference>
<dbReference type="RefSeq" id="WP_184035647.1">
    <property type="nucleotide sequence ID" value="NZ_JACHHY010000004.1"/>
</dbReference>
<feature type="active site" evidence="4">
    <location>
        <position position="37"/>
    </location>
</feature>
<accession>A0A840MGS6</accession>
<dbReference type="InterPro" id="IPR020456">
    <property type="entry name" value="Acylphosphatase"/>
</dbReference>
<evidence type="ECO:0000256" key="2">
    <source>
        <dbReference type="ARBA" id="ARBA00012150"/>
    </source>
</evidence>
<organism evidence="8 9">
    <name type="scientific">Chitinivorax tropicus</name>
    <dbReference type="NCBI Taxonomy" id="714531"/>
    <lineage>
        <taxon>Bacteria</taxon>
        <taxon>Pseudomonadati</taxon>
        <taxon>Pseudomonadota</taxon>
        <taxon>Betaproteobacteria</taxon>
        <taxon>Chitinivorax</taxon>
    </lineage>
</organism>
<sequence length="92" mass="10012">MSEAVRVLITGRVQGVGFRDAALRQACRLGVVGWVRNLVSGQVEAHIQGDNPLVMQMVDWCRQGPPGARVDELVTRPVEIESLSGFSRLPTA</sequence>
<proteinExistence type="inferred from homology"/>
<comment type="catalytic activity">
    <reaction evidence="3 4 5">
        <text>an acyl phosphate + H2O = a carboxylate + phosphate + H(+)</text>
        <dbReference type="Rhea" id="RHEA:14965"/>
        <dbReference type="ChEBI" id="CHEBI:15377"/>
        <dbReference type="ChEBI" id="CHEBI:15378"/>
        <dbReference type="ChEBI" id="CHEBI:29067"/>
        <dbReference type="ChEBI" id="CHEBI:43474"/>
        <dbReference type="ChEBI" id="CHEBI:59918"/>
        <dbReference type="EC" id="3.6.1.7"/>
    </reaction>
</comment>
<dbReference type="InterPro" id="IPR001792">
    <property type="entry name" value="Acylphosphatase-like_dom"/>
</dbReference>
<evidence type="ECO:0000256" key="6">
    <source>
        <dbReference type="RuleBase" id="RU004168"/>
    </source>
</evidence>
<feature type="domain" description="Acylphosphatase-like" evidence="7">
    <location>
        <begin position="4"/>
        <end position="90"/>
    </location>
</feature>
<dbReference type="EMBL" id="JACHHY010000004">
    <property type="protein sequence ID" value="MBB5017600.1"/>
    <property type="molecule type" value="Genomic_DNA"/>
</dbReference>
<name>A0A840MGS6_9PROT</name>
<comment type="caution">
    <text evidence="8">The sequence shown here is derived from an EMBL/GenBank/DDBJ whole genome shotgun (WGS) entry which is preliminary data.</text>
</comment>
<dbReference type="Gene3D" id="3.30.70.100">
    <property type="match status" value="1"/>
</dbReference>
<comment type="similarity">
    <text evidence="1 6">Belongs to the acylphosphatase family.</text>
</comment>
<evidence type="ECO:0000256" key="5">
    <source>
        <dbReference type="RuleBase" id="RU000553"/>
    </source>
</evidence>
<evidence type="ECO:0000313" key="9">
    <source>
        <dbReference type="Proteomes" id="UP000575898"/>
    </source>
</evidence>
<dbReference type="Proteomes" id="UP000575898">
    <property type="component" value="Unassembled WGS sequence"/>
</dbReference>
<protein>
    <recommendedName>
        <fullName evidence="2 4">Acylphosphatase</fullName>
        <ecNumber evidence="2 4">3.6.1.7</ecNumber>
    </recommendedName>
</protein>
<evidence type="ECO:0000313" key="8">
    <source>
        <dbReference type="EMBL" id="MBB5017600.1"/>
    </source>
</evidence>
<gene>
    <name evidence="8" type="ORF">HNQ59_000869</name>
</gene>
<feature type="active site" evidence="4">
    <location>
        <position position="19"/>
    </location>
</feature>
<keyword evidence="4 5" id="KW-0378">Hydrolase</keyword>
<dbReference type="PANTHER" id="PTHR47268">
    <property type="entry name" value="ACYLPHOSPHATASE"/>
    <property type="match status" value="1"/>
</dbReference>